<dbReference type="EMBL" id="MBTG01000013">
    <property type="protein sequence ID" value="OPH57179.1"/>
    <property type="molecule type" value="Genomic_DNA"/>
</dbReference>
<keyword evidence="1" id="KW-0812">Transmembrane</keyword>
<organism evidence="2 3">
    <name type="scientific">Paenibacillus ferrarius</name>
    <dbReference type="NCBI Taxonomy" id="1469647"/>
    <lineage>
        <taxon>Bacteria</taxon>
        <taxon>Bacillati</taxon>
        <taxon>Bacillota</taxon>
        <taxon>Bacilli</taxon>
        <taxon>Bacillales</taxon>
        <taxon>Paenibacillaceae</taxon>
        <taxon>Paenibacillus</taxon>
    </lineage>
</organism>
<comment type="caution">
    <text evidence="2">The sequence shown here is derived from an EMBL/GenBank/DDBJ whole genome shotgun (WGS) entry which is preliminary data.</text>
</comment>
<sequence length="183" mass="21202">MNKRGWAMSQDSKGQASAVHDLNEYGARVNRLVDEFESHIHQQLNEEYARSTKWSDKLADKIASFGGSWKFINLFFCVLALWIIINSLSFTKMIHFDESPFILLNLVLSFLAGFQAPIIMMSQNRQATRDKKETMVDFAINYKAEQEIGDIQGHLHRLEDDFAVFRKEVKEDLEAIKRLLESK</sequence>
<feature type="transmembrane region" description="Helical" evidence="1">
    <location>
        <begin position="102"/>
        <end position="122"/>
    </location>
</feature>
<dbReference type="Pfam" id="PF06210">
    <property type="entry name" value="DUF1003"/>
    <property type="match status" value="1"/>
</dbReference>
<evidence type="ECO:0008006" key="4">
    <source>
        <dbReference type="Google" id="ProtNLM"/>
    </source>
</evidence>
<reference evidence="3" key="1">
    <citation type="submission" date="2016-07" db="EMBL/GenBank/DDBJ databases">
        <authorList>
            <person name="Florea S."/>
            <person name="Webb J.S."/>
            <person name="Jaromczyk J."/>
            <person name="Schardl C.L."/>
        </authorList>
    </citation>
    <scope>NUCLEOTIDE SEQUENCE [LARGE SCALE GENOMIC DNA]</scope>
    <source>
        <strain evidence="3">CY1</strain>
    </source>
</reference>
<gene>
    <name evidence="2" type="ORF">BC351_25250</name>
</gene>
<accession>A0A1V4HJ92</accession>
<feature type="transmembrane region" description="Helical" evidence="1">
    <location>
        <begin position="71"/>
        <end position="90"/>
    </location>
</feature>
<evidence type="ECO:0000313" key="2">
    <source>
        <dbReference type="EMBL" id="OPH57179.1"/>
    </source>
</evidence>
<dbReference type="PANTHER" id="PTHR41386">
    <property type="entry name" value="INTEGRAL MEMBRANE PROTEIN-RELATED"/>
    <property type="match status" value="1"/>
</dbReference>
<dbReference type="PANTHER" id="PTHR41386:SF1">
    <property type="entry name" value="MEMBRANE PROTEIN"/>
    <property type="match status" value="1"/>
</dbReference>
<evidence type="ECO:0000256" key="1">
    <source>
        <dbReference type="SAM" id="Phobius"/>
    </source>
</evidence>
<evidence type="ECO:0000313" key="3">
    <source>
        <dbReference type="Proteomes" id="UP000190626"/>
    </source>
</evidence>
<proteinExistence type="predicted"/>
<dbReference type="Proteomes" id="UP000190626">
    <property type="component" value="Unassembled WGS sequence"/>
</dbReference>
<keyword evidence="1" id="KW-1133">Transmembrane helix</keyword>
<keyword evidence="3" id="KW-1185">Reference proteome</keyword>
<dbReference type="InterPro" id="IPR010406">
    <property type="entry name" value="DUF1003"/>
</dbReference>
<protein>
    <recommendedName>
        <fullName evidence="4">Cyclic nucleotide-binding protein</fullName>
    </recommendedName>
</protein>
<name>A0A1V4HJ92_9BACL</name>
<dbReference type="AlphaFoldDB" id="A0A1V4HJ92"/>
<keyword evidence="1" id="KW-0472">Membrane</keyword>